<organism evidence="2 3">
    <name type="scientific">Candidatus Filomicrobium marinum</name>
    <dbReference type="NCBI Taxonomy" id="1608628"/>
    <lineage>
        <taxon>Bacteria</taxon>
        <taxon>Pseudomonadati</taxon>
        <taxon>Pseudomonadota</taxon>
        <taxon>Alphaproteobacteria</taxon>
        <taxon>Hyphomicrobiales</taxon>
        <taxon>Hyphomicrobiaceae</taxon>
        <taxon>Filomicrobium</taxon>
    </lineage>
</organism>
<dbReference type="RefSeq" id="WP_046476986.1">
    <property type="nucleotide sequence ID" value="NZ_LN829118.1"/>
</dbReference>
<dbReference type="OrthoDB" id="195316at2"/>
<feature type="signal peptide" evidence="1">
    <location>
        <begin position="1"/>
        <end position="19"/>
    </location>
</feature>
<accession>A0A0D6JCE3</accession>
<keyword evidence="1" id="KW-0732">Signal</keyword>
<evidence type="ECO:0000313" key="2">
    <source>
        <dbReference type="EMBL" id="CPR16811.1"/>
    </source>
</evidence>
<dbReference type="AlphaFoldDB" id="A0A0D6JCE3"/>
<dbReference type="InterPro" id="IPR014469">
    <property type="entry name" value="DUF2271"/>
</dbReference>
<dbReference type="KEGG" id="fil:BN1229_v1_0971"/>
<dbReference type="PIRSF" id="PIRSF014995">
    <property type="entry name" value="UCP014995"/>
    <property type="match status" value="1"/>
</dbReference>
<proteinExistence type="predicted"/>
<protein>
    <recommendedName>
        <fullName evidence="4">DUF2271 domain-containing protein</fullName>
    </recommendedName>
</protein>
<sequence>MRKLLTLGLSSLATGPAFAAELAVTIEVPQLKVAEYHRPYVASWIETSDGGLVANLGVWYDTAQRDNGGNKWLKDMRLWWRRAGRALEMPVDGLSSPTRPPGKHDVDLTFAEPKIAGLADGQYALVVEAAREVGGREVVRIPFQWPPQAEESKTVSGAEELGAITLRVQPK</sequence>
<dbReference type="KEGG" id="fiy:BN1229_v1_0975"/>
<dbReference type="Proteomes" id="UP000033187">
    <property type="component" value="Chromosome 1"/>
</dbReference>
<name>A0A0D6JCE3_9HYPH</name>
<keyword evidence="3" id="KW-1185">Reference proteome</keyword>
<evidence type="ECO:0008006" key="4">
    <source>
        <dbReference type="Google" id="ProtNLM"/>
    </source>
</evidence>
<dbReference type="EMBL" id="LN829119">
    <property type="protein sequence ID" value="CPR16811.1"/>
    <property type="molecule type" value="Genomic_DNA"/>
</dbReference>
<evidence type="ECO:0000256" key="1">
    <source>
        <dbReference type="SAM" id="SignalP"/>
    </source>
</evidence>
<gene>
    <name evidence="2" type="ORF">YBN1229_v1_0975</name>
</gene>
<dbReference type="Pfam" id="PF10029">
    <property type="entry name" value="DUF2271"/>
    <property type="match status" value="1"/>
</dbReference>
<reference evidence="3" key="1">
    <citation type="submission" date="2015-02" db="EMBL/GenBank/DDBJ databases">
        <authorList>
            <person name="Chooi Y.-H."/>
        </authorList>
    </citation>
    <scope>NUCLEOTIDE SEQUENCE [LARGE SCALE GENOMIC DNA]</scope>
    <source>
        <strain evidence="3">strain Y</strain>
    </source>
</reference>
<feature type="chain" id="PRO_5002306132" description="DUF2271 domain-containing protein" evidence="1">
    <location>
        <begin position="20"/>
        <end position="171"/>
    </location>
</feature>
<evidence type="ECO:0000313" key="3">
    <source>
        <dbReference type="Proteomes" id="UP000033187"/>
    </source>
</evidence>